<dbReference type="AlphaFoldDB" id="A0A4Y7SY52"/>
<dbReference type="Proteomes" id="UP000298030">
    <property type="component" value="Unassembled WGS sequence"/>
</dbReference>
<feature type="compositionally biased region" description="Low complexity" evidence="1">
    <location>
        <begin position="300"/>
        <end position="330"/>
    </location>
</feature>
<proteinExistence type="predicted"/>
<evidence type="ECO:0000313" key="3">
    <source>
        <dbReference type="Proteomes" id="UP000298030"/>
    </source>
</evidence>
<feature type="compositionally biased region" description="Polar residues" evidence="1">
    <location>
        <begin position="353"/>
        <end position="367"/>
    </location>
</feature>
<comment type="caution">
    <text evidence="2">The sequence shown here is derived from an EMBL/GenBank/DDBJ whole genome shotgun (WGS) entry which is preliminary data.</text>
</comment>
<dbReference type="OrthoDB" id="3237202at2759"/>
<feature type="region of interest" description="Disordered" evidence="1">
    <location>
        <begin position="471"/>
        <end position="538"/>
    </location>
</feature>
<feature type="region of interest" description="Disordered" evidence="1">
    <location>
        <begin position="205"/>
        <end position="259"/>
    </location>
</feature>
<sequence length="538" mass="57803">MLAHRGFSAWITVDDEALPEYLVAVDDADHRVSCWIPGEEGKKFTVWWTDHGGQVDTCSYISLDGILVPGRFLLGDGTTSRSGARADPLRERPFKFMQVPERTNGGEGSNDHVGTIVLKIKRIRRIEDAPANIVDKLPDSVLGSRKAGDLCVGLGPVDEAAKPQYPLTWKCVPYDPTPDNSPHPSTYVSFVFRYRTRSFLEAQGIAEKKKAAPSRRASAPITAEPRSGEKRRTSGTLPLLAIDSHRDSPSPPKKSRLSGPVLNEQTALGHGYAPHPCQRVPSNDLRRSISYYRAQTYMQSAPTPSSSHPSPAPYSDPSSPASAHTPHSQSTFHTPAPSQPTELSNEDPGLQSGAAQGTSVPSIQTFNPYLPNGGGQCLFLLPRTPSQSRVPSLTLNEPPPLPPGAVTTSAPTSTPGLSGVYPYYPYPGSLAGTPASANPIPLPGMSPAFPLPNHPGVPQPFHWVSTTTVQTQGRKITPSGLATAPSTGALSDATTPSPRHDGDEERDHESERREAVAKARRTRTARAAQNVQGALLHR</sequence>
<feature type="region of interest" description="Disordered" evidence="1">
    <location>
        <begin position="298"/>
        <end position="367"/>
    </location>
</feature>
<reference evidence="2 3" key="1">
    <citation type="journal article" date="2019" name="Nat. Ecol. Evol.">
        <title>Megaphylogeny resolves global patterns of mushroom evolution.</title>
        <authorList>
            <person name="Varga T."/>
            <person name="Krizsan K."/>
            <person name="Foldi C."/>
            <person name="Dima B."/>
            <person name="Sanchez-Garcia M."/>
            <person name="Sanchez-Ramirez S."/>
            <person name="Szollosi G.J."/>
            <person name="Szarkandi J.G."/>
            <person name="Papp V."/>
            <person name="Albert L."/>
            <person name="Andreopoulos W."/>
            <person name="Angelini C."/>
            <person name="Antonin V."/>
            <person name="Barry K.W."/>
            <person name="Bougher N.L."/>
            <person name="Buchanan P."/>
            <person name="Buyck B."/>
            <person name="Bense V."/>
            <person name="Catcheside P."/>
            <person name="Chovatia M."/>
            <person name="Cooper J."/>
            <person name="Damon W."/>
            <person name="Desjardin D."/>
            <person name="Finy P."/>
            <person name="Geml J."/>
            <person name="Haridas S."/>
            <person name="Hughes K."/>
            <person name="Justo A."/>
            <person name="Karasinski D."/>
            <person name="Kautmanova I."/>
            <person name="Kiss B."/>
            <person name="Kocsube S."/>
            <person name="Kotiranta H."/>
            <person name="LaButti K.M."/>
            <person name="Lechner B.E."/>
            <person name="Liimatainen K."/>
            <person name="Lipzen A."/>
            <person name="Lukacs Z."/>
            <person name="Mihaltcheva S."/>
            <person name="Morgado L.N."/>
            <person name="Niskanen T."/>
            <person name="Noordeloos M.E."/>
            <person name="Ohm R.A."/>
            <person name="Ortiz-Santana B."/>
            <person name="Ovrebo C."/>
            <person name="Racz N."/>
            <person name="Riley R."/>
            <person name="Savchenko A."/>
            <person name="Shiryaev A."/>
            <person name="Soop K."/>
            <person name="Spirin V."/>
            <person name="Szebenyi C."/>
            <person name="Tomsovsky M."/>
            <person name="Tulloss R.E."/>
            <person name="Uehling J."/>
            <person name="Grigoriev I.V."/>
            <person name="Vagvolgyi C."/>
            <person name="Papp T."/>
            <person name="Martin F.M."/>
            <person name="Miettinen O."/>
            <person name="Hibbett D.S."/>
            <person name="Nagy L.G."/>
        </authorList>
    </citation>
    <scope>NUCLEOTIDE SEQUENCE [LARGE SCALE GENOMIC DNA]</scope>
    <source>
        <strain evidence="2 3">FP101781</strain>
    </source>
</reference>
<dbReference type="EMBL" id="QPFP01000047">
    <property type="protein sequence ID" value="TEB26554.1"/>
    <property type="molecule type" value="Genomic_DNA"/>
</dbReference>
<feature type="region of interest" description="Disordered" evidence="1">
    <location>
        <begin position="387"/>
        <end position="413"/>
    </location>
</feature>
<feature type="compositionally biased region" description="Polar residues" evidence="1">
    <location>
        <begin position="484"/>
        <end position="497"/>
    </location>
</feature>
<protein>
    <submittedName>
        <fullName evidence="2">Uncharacterized protein</fullName>
    </submittedName>
</protein>
<name>A0A4Y7SY52_COPMI</name>
<evidence type="ECO:0000313" key="2">
    <source>
        <dbReference type="EMBL" id="TEB26554.1"/>
    </source>
</evidence>
<organism evidence="2 3">
    <name type="scientific">Coprinellus micaceus</name>
    <name type="common">Glistening ink-cap mushroom</name>
    <name type="synonym">Coprinus micaceus</name>
    <dbReference type="NCBI Taxonomy" id="71717"/>
    <lineage>
        <taxon>Eukaryota</taxon>
        <taxon>Fungi</taxon>
        <taxon>Dikarya</taxon>
        <taxon>Basidiomycota</taxon>
        <taxon>Agaricomycotina</taxon>
        <taxon>Agaricomycetes</taxon>
        <taxon>Agaricomycetidae</taxon>
        <taxon>Agaricales</taxon>
        <taxon>Agaricineae</taxon>
        <taxon>Psathyrellaceae</taxon>
        <taxon>Coprinellus</taxon>
    </lineage>
</organism>
<keyword evidence="3" id="KW-1185">Reference proteome</keyword>
<accession>A0A4Y7SY52</accession>
<evidence type="ECO:0000256" key="1">
    <source>
        <dbReference type="SAM" id="MobiDB-lite"/>
    </source>
</evidence>
<gene>
    <name evidence="2" type="ORF">FA13DRAFT_1795481</name>
</gene>
<feature type="compositionally biased region" description="Basic and acidic residues" evidence="1">
    <location>
        <begin position="498"/>
        <end position="517"/>
    </location>
</feature>